<organism evidence="4 5">
    <name type="scientific">Hevea brasiliensis</name>
    <name type="common">Para rubber tree</name>
    <name type="synonym">Siphonia brasiliensis</name>
    <dbReference type="NCBI Taxonomy" id="3981"/>
    <lineage>
        <taxon>Eukaryota</taxon>
        <taxon>Viridiplantae</taxon>
        <taxon>Streptophyta</taxon>
        <taxon>Embryophyta</taxon>
        <taxon>Tracheophyta</taxon>
        <taxon>Spermatophyta</taxon>
        <taxon>Magnoliopsida</taxon>
        <taxon>eudicotyledons</taxon>
        <taxon>Gunneridae</taxon>
        <taxon>Pentapetalae</taxon>
        <taxon>rosids</taxon>
        <taxon>fabids</taxon>
        <taxon>Malpighiales</taxon>
        <taxon>Euphorbiaceae</taxon>
        <taxon>Crotonoideae</taxon>
        <taxon>Micrandreae</taxon>
        <taxon>Hevea</taxon>
    </lineage>
</organism>
<evidence type="ECO:0000259" key="3">
    <source>
        <dbReference type="SMART" id="SM00225"/>
    </source>
</evidence>
<keyword evidence="5" id="KW-1185">Reference proteome</keyword>
<dbReference type="SUPFAM" id="SSF49599">
    <property type="entry name" value="TRAF domain-like"/>
    <property type="match status" value="1"/>
</dbReference>
<dbReference type="Gene3D" id="1.25.40.420">
    <property type="match status" value="1"/>
</dbReference>
<dbReference type="Pfam" id="PF24570">
    <property type="entry name" value="BACK_BPM_SPOP"/>
    <property type="match status" value="1"/>
</dbReference>
<dbReference type="SMART" id="SM00225">
    <property type="entry name" value="BTB"/>
    <property type="match status" value="1"/>
</dbReference>
<gene>
    <name evidence="4" type="ORF">GH714_036209</name>
</gene>
<dbReference type="Proteomes" id="UP000467840">
    <property type="component" value="Chromosome 7"/>
</dbReference>
<evidence type="ECO:0000313" key="4">
    <source>
        <dbReference type="EMBL" id="KAF2296112.1"/>
    </source>
</evidence>
<dbReference type="GO" id="GO:0016567">
    <property type="term" value="P:protein ubiquitination"/>
    <property type="evidence" value="ECO:0007669"/>
    <property type="project" value="InterPro"/>
</dbReference>
<dbReference type="PANTHER" id="PTHR26379:SF293">
    <property type="entry name" value="BTB_POZ AND MATH DOMAIN-CONTAINING PROTEIN 3"/>
    <property type="match status" value="1"/>
</dbReference>
<dbReference type="InterPro" id="IPR045005">
    <property type="entry name" value="BPM1-6"/>
</dbReference>
<sequence>MYVSVFIALASEGTDVRALFELTLVDQSGNGKHKVHSHFDRALESGPYTSSIEEACGVFPVINHLLGTVTGTEPRGWILVWIIIMGYKRFFRRTTLENSDYIKDDCLIMNCTVGVVRTRLDGPKQYSIPLPPSDMGQGLRELLESEVGCDIVFQGPVFGLVGDPNLDKVVVKDIDPSIFKAMLLFIYTDKLPDVHEITGTTYMCTSTNMVQHLLAAADLYNLDRLKLLCESKLCEELSADTVATTLALAEQHQCSQLKVICLKFAANPANLGGGCRSQKGFQHLEESCPSLLCDMLKTFALGDEDSSLLSGRKRSGSSIYGLDLVADGAAAESVNPNARRVRRRF</sequence>
<evidence type="ECO:0000256" key="1">
    <source>
        <dbReference type="ARBA" id="ARBA00004906"/>
    </source>
</evidence>
<evidence type="ECO:0000313" key="5">
    <source>
        <dbReference type="Proteomes" id="UP000467840"/>
    </source>
</evidence>
<dbReference type="Pfam" id="PF00651">
    <property type="entry name" value="BTB"/>
    <property type="match status" value="1"/>
</dbReference>
<dbReference type="InterPro" id="IPR056423">
    <property type="entry name" value="BACK_BPM_SPOP"/>
</dbReference>
<dbReference type="InterPro" id="IPR011333">
    <property type="entry name" value="SKP1/BTB/POZ_sf"/>
</dbReference>
<dbReference type="InterPro" id="IPR000210">
    <property type="entry name" value="BTB/POZ_dom"/>
</dbReference>
<dbReference type="AlphaFoldDB" id="A0A6A6L3X7"/>
<dbReference type="CDD" id="cd00121">
    <property type="entry name" value="MATH"/>
    <property type="match status" value="1"/>
</dbReference>
<name>A0A6A6L3X7_HEVBR</name>
<reference evidence="4 5" key="1">
    <citation type="journal article" date="2020" name="Mol. Plant">
        <title>The Chromosome-Based Rubber Tree Genome Provides New Insights into Spurge Genome Evolution and Rubber Biosynthesis.</title>
        <authorList>
            <person name="Liu J."/>
            <person name="Shi C."/>
            <person name="Shi C.C."/>
            <person name="Li W."/>
            <person name="Zhang Q.J."/>
            <person name="Zhang Y."/>
            <person name="Li K."/>
            <person name="Lu H.F."/>
            <person name="Shi C."/>
            <person name="Zhu S.T."/>
            <person name="Xiao Z.Y."/>
            <person name="Nan H."/>
            <person name="Yue Y."/>
            <person name="Zhu X.G."/>
            <person name="Wu Y."/>
            <person name="Hong X.N."/>
            <person name="Fan G.Y."/>
            <person name="Tong Y."/>
            <person name="Zhang D."/>
            <person name="Mao C.L."/>
            <person name="Liu Y.L."/>
            <person name="Hao S.J."/>
            <person name="Liu W.Q."/>
            <person name="Lv M.Q."/>
            <person name="Zhang H.B."/>
            <person name="Liu Y."/>
            <person name="Hu-Tang G.R."/>
            <person name="Wang J.P."/>
            <person name="Wang J.H."/>
            <person name="Sun Y.H."/>
            <person name="Ni S.B."/>
            <person name="Chen W.B."/>
            <person name="Zhang X.C."/>
            <person name="Jiao Y.N."/>
            <person name="Eichler E.E."/>
            <person name="Li G.H."/>
            <person name="Liu X."/>
            <person name="Gao L.Z."/>
        </authorList>
    </citation>
    <scope>NUCLEOTIDE SEQUENCE [LARGE SCALE GENOMIC DNA]</scope>
    <source>
        <strain evidence="5">cv. GT1</strain>
        <tissue evidence="4">Leaf</tissue>
    </source>
</reference>
<dbReference type="PANTHER" id="PTHR26379">
    <property type="entry name" value="BTB/POZ AND MATH DOMAIN-CONTAINING PROTEIN 1"/>
    <property type="match status" value="1"/>
</dbReference>
<comment type="pathway">
    <text evidence="1">Protein modification; protein ubiquitination.</text>
</comment>
<dbReference type="InterPro" id="IPR002083">
    <property type="entry name" value="MATH/TRAF_dom"/>
</dbReference>
<dbReference type="Gene3D" id="3.30.710.10">
    <property type="entry name" value="Potassium Channel Kv1.1, Chain A"/>
    <property type="match status" value="1"/>
</dbReference>
<feature type="domain" description="BTB" evidence="3">
    <location>
        <begin position="80"/>
        <end position="237"/>
    </location>
</feature>
<protein>
    <recommendedName>
        <fullName evidence="3">BTB domain-containing protein</fullName>
    </recommendedName>
</protein>
<comment type="caution">
    <text evidence="4">The sequence shown here is derived from an EMBL/GenBank/DDBJ whole genome shotgun (WGS) entry which is preliminary data.</text>
</comment>
<proteinExistence type="inferred from homology"/>
<dbReference type="Gene3D" id="2.60.210.10">
    <property type="entry name" value="Apoptosis, Tumor Necrosis Factor Receptor Associated Protein 2, Chain A"/>
    <property type="match status" value="1"/>
</dbReference>
<accession>A0A6A6L3X7</accession>
<dbReference type="EMBL" id="JAAGAX010000013">
    <property type="protein sequence ID" value="KAF2296112.1"/>
    <property type="molecule type" value="Genomic_DNA"/>
</dbReference>
<dbReference type="SUPFAM" id="SSF54695">
    <property type="entry name" value="POZ domain"/>
    <property type="match status" value="1"/>
</dbReference>
<evidence type="ECO:0000256" key="2">
    <source>
        <dbReference type="ARBA" id="ARBA00010846"/>
    </source>
</evidence>
<comment type="similarity">
    <text evidence="2">Belongs to the Tdpoz family.</text>
</comment>
<dbReference type="InterPro" id="IPR008974">
    <property type="entry name" value="TRAF-like"/>
</dbReference>